<name>A0A1G9WLL4_9ACTN</name>
<proteinExistence type="predicted"/>
<dbReference type="EMBL" id="FNDJ01000062">
    <property type="protein sequence ID" value="SDM85390.1"/>
    <property type="molecule type" value="Genomic_DNA"/>
</dbReference>
<gene>
    <name evidence="1" type="ORF">SAMN05421869_1622</name>
</gene>
<accession>A0A1G9WLL4</accession>
<dbReference type="OrthoDB" id="3339508at2"/>
<organism evidence="1 2">
    <name type="scientific">Nonomuraea jiangxiensis</name>
    <dbReference type="NCBI Taxonomy" id="633440"/>
    <lineage>
        <taxon>Bacteria</taxon>
        <taxon>Bacillati</taxon>
        <taxon>Actinomycetota</taxon>
        <taxon>Actinomycetes</taxon>
        <taxon>Streptosporangiales</taxon>
        <taxon>Streptosporangiaceae</taxon>
        <taxon>Nonomuraea</taxon>
    </lineage>
</organism>
<dbReference type="Proteomes" id="UP000199202">
    <property type="component" value="Unassembled WGS sequence"/>
</dbReference>
<protein>
    <submittedName>
        <fullName evidence="1">Uncharacterized protein</fullName>
    </submittedName>
</protein>
<reference evidence="1 2" key="1">
    <citation type="submission" date="2016-10" db="EMBL/GenBank/DDBJ databases">
        <authorList>
            <person name="de Groot N.N."/>
        </authorList>
    </citation>
    <scope>NUCLEOTIDE SEQUENCE [LARGE SCALE GENOMIC DNA]</scope>
    <source>
        <strain evidence="1 2">CGMCC 4.6533</strain>
    </source>
</reference>
<evidence type="ECO:0000313" key="2">
    <source>
        <dbReference type="Proteomes" id="UP000199202"/>
    </source>
</evidence>
<dbReference type="AlphaFoldDB" id="A0A1G9WLL4"/>
<evidence type="ECO:0000313" key="1">
    <source>
        <dbReference type="EMBL" id="SDM85390.1"/>
    </source>
</evidence>
<sequence>MIRLGGGAALFELTDAVLPAPTITSLPYLSLEPVFRRSWGSLYDAPTHGRIDAGRVRPTRLERRPPTTAHDWGEHLAALTDQLHKGGTLALRHWDHSKLYKALAEDLRMLDQAHPGGLDELASRR</sequence>
<keyword evidence="2" id="KW-1185">Reference proteome</keyword>